<dbReference type="AlphaFoldDB" id="A0A9X6NZE9"/>
<reference evidence="1 2" key="1">
    <citation type="submission" date="2017-04" db="EMBL/GenBank/DDBJ databases">
        <authorList>
            <person name="Lin X.B."/>
            <person name="Stothard P."/>
            <person name="Tasseva G."/>
            <person name="Walter J."/>
        </authorList>
    </citation>
    <scope>NUCLEOTIDE SEQUENCE [LARGE SCALE GENOMIC DNA]</scope>
    <source>
        <strain evidence="1 2">117c</strain>
    </source>
</reference>
<sequence>MNRNAEQFVRFNYIGSLNEWLQNYSHLVLIKDYQVINIKNELVYIIRFSLKPEADKLARKDKDPVSYKEQFEILINEANKLN</sequence>
<organism evidence="1 2">
    <name type="scientific">Lactobacillus johnsonii</name>
    <dbReference type="NCBI Taxonomy" id="33959"/>
    <lineage>
        <taxon>Bacteria</taxon>
        <taxon>Bacillati</taxon>
        <taxon>Bacillota</taxon>
        <taxon>Bacilli</taxon>
        <taxon>Lactobacillales</taxon>
        <taxon>Lactobacillaceae</taxon>
        <taxon>Lactobacillus</taxon>
    </lineage>
</organism>
<name>A0A9X6NZE9_LACJH</name>
<protein>
    <submittedName>
        <fullName evidence="1">Uncharacterized protein</fullName>
    </submittedName>
</protein>
<gene>
    <name evidence="1" type="ORF">CBF50_07685</name>
</gene>
<evidence type="ECO:0000313" key="2">
    <source>
        <dbReference type="Proteomes" id="UP000215693"/>
    </source>
</evidence>
<proteinExistence type="predicted"/>
<evidence type="ECO:0000313" key="1">
    <source>
        <dbReference type="EMBL" id="OYS11569.1"/>
    </source>
</evidence>
<dbReference type="EMBL" id="NGOH01000088">
    <property type="protein sequence ID" value="OYS11569.1"/>
    <property type="molecule type" value="Genomic_DNA"/>
</dbReference>
<dbReference type="RefSeq" id="WP_094497510.1">
    <property type="nucleotide sequence ID" value="NZ_NGOD01000011.1"/>
</dbReference>
<comment type="caution">
    <text evidence="1">The sequence shown here is derived from an EMBL/GenBank/DDBJ whole genome shotgun (WGS) entry which is preliminary data.</text>
</comment>
<reference evidence="1 2" key="2">
    <citation type="submission" date="2017-09" db="EMBL/GenBank/DDBJ databases">
        <title>Tripartite evolution among Lactobacillus johnsonii, Lactobacillus taiwanensis, Lactobacillus reuteri and their rodent host.</title>
        <authorList>
            <person name="Wang T."/>
            <person name="Knowles S."/>
            <person name="Cheng C."/>
        </authorList>
    </citation>
    <scope>NUCLEOTIDE SEQUENCE [LARGE SCALE GENOMIC DNA]</scope>
    <source>
        <strain evidence="1 2">117c</strain>
    </source>
</reference>
<dbReference type="Proteomes" id="UP000215693">
    <property type="component" value="Unassembled WGS sequence"/>
</dbReference>
<accession>A0A9X6NZE9</accession>